<dbReference type="InterPro" id="IPR036936">
    <property type="entry name" value="CRIB_dom_sf"/>
</dbReference>
<sequence length="196" mass="21203">MGGCVSFPHQRSKDLGISSLSLKQTQNKQGTRFHNGSPNENYSNARKAKVLKRPKKIHKGIIGLPSNFQHTGHIGIAEMRSGRVDPEKIKIQMAEVAAALRLEIVNDTGSIPSTPRSEPKLLFTDAPNGFSSSRKPTLTPVSSPSPRPTTPTALQQTKIDPMAEVIAAMKMPIDGNFNNRNKFHSDAVNSGGVKVA</sequence>
<reference evidence="3" key="1">
    <citation type="submission" date="2021-06" db="EMBL/GenBank/DDBJ databases">
        <authorList>
            <person name="Kallberg Y."/>
            <person name="Tangrot J."/>
            <person name="Rosling A."/>
        </authorList>
    </citation>
    <scope>NUCLEOTIDE SEQUENCE</scope>
    <source>
        <strain evidence="3">FL966</strain>
    </source>
</reference>
<evidence type="ECO:0000259" key="2">
    <source>
        <dbReference type="PROSITE" id="PS50108"/>
    </source>
</evidence>
<evidence type="ECO:0000313" key="3">
    <source>
        <dbReference type="EMBL" id="CAG8740707.1"/>
    </source>
</evidence>
<accession>A0A9N9IMW1</accession>
<protein>
    <submittedName>
        <fullName evidence="3">12856_t:CDS:1</fullName>
    </submittedName>
</protein>
<dbReference type="InterPro" id="IPR000095">
    <property type="entry name" value="CRIB_dom"/>
</dbReference>
<feature type="domain" description="CRIB" evidence="2">
    <location>
        <begin position="62"/>
        <end position="75"/>
    </location>
</feature>
<proteinExistence type="predicted"/>
<dbReference type="Proteomes" id="UP000789759">
    <property type="component" value="Unassembled WGS sequence"/>
</dbReference>
<evidence type="ECO:0000313" key="4">
    <source>
        <dbReference type="Proteomes" id="UP000789759"/>
    </source>
</evidence>
<name>A0A9N9IMW1_9GLOM</name>
<feature type="region of interest" description="Disordered" evidence="1">
    <location>
        <begin position="24"/>
        <end position="43"/>
    </location>
</feature>
<dbReference type="Gene3D" id="3.90.810.10">
    <property type="entry name" value="CRIB domain"/>
    <property type="match status" value="1"/>
</dbReference>
<keyword evidence="4" id="KW-1185">Reference proteome</keyword>
<organism evidence="3 4">
    <name type="scientific">Cetraspora pellucida</name>
    <dbReference type="NCBI Taxonomy" id="1433469"/>
    <lineage>
        <taxon>Eukaryota</taxon>
        <taxon>Fungi</taxon>
        <taxon>Fungi incertae sedis</taxon>
        <taxon>Mucoromycota</taxon>
        <taxon>Glomeromycotina</taxon>
        <taxon>Glomeromycetes</taxon>
        <taxon>Diversisporales</taxon>
        <taxon>Gigasporaceae</taxon>
        <taxon>Cetraspora</taxon>
    </lineage>
</organism>
<dbReference type="OrthoDB" id="5559822at2759"/>
<dbReference type="AlphaFoldDB" id="A0A9N9IMW1"/>
<dbReference type="EMBL" id="CAJVQA010016042">
    <property type="protein sequence ID" value="CAG8740707.1"/>
    <property type="molecule type" value="Genomic_DNA"/>
</dbReference>
<feature type="region of interest" description="Disordered" evidence="1">
    <location>
        <begin position="108"/>
        <end position="156"/>
    </location>
</feature>
<evidence type="ECO:0000256" key="1">
    <source>
        <dbReference type="SAM" id="MobiDB-lite"/>
    </source>
</evidence>
<dbReference type="PROSITE" id="PS50108">
    <property type="entry name" value="CRIB"/>
    <property type="match status" value="1"/>
</dbReference>
<gene>
    <name evidence="3" type="ORF">CPELLU_LOCUS14070</name>
</gene>
<comment type="caution">
    <text evidence="3">The sequence shown here is derived from an EMBL/GenBank/DDBJ whole genome shotgun (WGS) entry which is preliminary data.</text>
</comment>